<reference evidence="1 2" key="1">
    <citation type="submission" date="2018-02" db="EMBL/GenBank/DDBJ databases">
        <title>Genomic Encyclopedia of Archaeal and Bacterial Type Strains, Phase II (KMG-II): from individual species to whole genera.</title>
        <authorList>
            <person name="Goeker M."/>
        </authorList>
    </citation>
    <scope>NUCLEOTIDE SEQUENCE [LARGE SCALE GENOMIC DNA]</scope>
    <source>
        <strain evidence="1 2">DSM 22857</strain>
    </source>
</reference>
<accession>A0A2S6IC53</accession>
<gene>
    <name evidence="1" type="ORF">CLV92_12329</name>
</gene>
<evidence type="ECO:0000313" key="2">
    <source>
        <dbReference type="Proteomes" id="UP000239485"/>
    </source>
</evidence>
<dbReference type="AlphaFoldDB" id="A0A2S6IC53"/>
<proteinExistence type="predicted"/>
<organism evidence="1 2">
    <name type="scientific">Kineococcus xinjiangensis</name>
    <dbReference type="NCBI Taxonomy" id="512762"/>
    <lineage>
        <taxon>Bacteria</taxon>
        <taxon>Bacillati</taxon>
        <taxon>Actinomycetota</taxon>
        <taxon>Actinomycetes</taxon>
        <taxon>Kineosporiales</taxon>
        <taxon>Kineosporiaceae</taxon>
        <taxon>Kineococcus</taxon>
    </lineage>
</organism>
<name>A0A2S6IC53_9ACTN</name>
<evidence type="ECO:0000313" key="1">
    <source>
        <dbReference type="EMBL" id="PPK90825.1"/>
    </source>
</evidence>
<comment type="caution">
    <text evidence="1">The sequence shown here is derived from an EMBL/GenBank/DDBJ whole genome shotgun (WGS) entry which is preliminary data.</text>
</comment>
<sequence>MTGGIPRCRVFLMSSIDPATYVPGLFGEAPEDELPAPALPAYLGPPRGVRPGSVPVALTLGESEQAVVLLTTVKAFPTGLSMIVTALVKGPAPGSDIGDPFSEGGLRWSIGLPDGQRVTGTDPLPERKHPNAQRLRPFQPEDANWRPEHAVLRRGGAAGSSEVFDQEYWLWPLPTTGRLRITCQWPERGIGATVHDLDVQPFREAAARARPVHKTVELGTAPGWQAFDPDDPQLRQLHESSQRPELGVVRVTVYDLARGGSAVSAGGPGAGTVELIDAAIAELQEARRIFATEAPGNNTGAPARS</sequence>
<protein>
    <submittedName>
        <fullName evidence="1">Uncharacterized protein</fullName>
    </submittedName>
</protein>
<keyword evidence="2" id="KW-1185">Reference proteome</keyword>
<dbReference type="EMBL" id="PTJD01000023">
    <property type="protein sequence ID" value="PPK90825.1"/>
    <property type="molecule type" value="Genomic_DNA"/>
</dbReference>
<dbReference type="Proteomes" id="UP000239485">
    <property type="component" value="Unassembled WGS sequence"/>
</dbReference>